<feature type="transmembrane region" description="Helical" evidence="6">
    <location>
        <begin position="412"/>
        <end position="432"/>
    </location>
</feature>
<evidence type="ECO:0000256" key="3">
    <source>
        <dbReference type="ARBA" id="ARBA00022692"/>
    </source>
</evidence>
<feature type="transmembrane region" description="Helical" evidence="6">
    <location>
        <begin position="341"/>
        <end position="359"/>
    </location>
</feature>
<proteinExistence type="inferred from homology"/>
<evidence type="ECO:0000256" key="4">
    <source>
        <dbReference type="ARBA" id="ARBA00022989"/>
    </source>
</evidence>
<evidence type="ECO:0000313" key="7">
    <source>
        <dbReference type="EMBL" id="KYF85614.1"/>
    </source>
</evidence>
<evidence type="ECO:0000256" key="5">
    <source>
        <dbReference type="ARBA" id="ARBA00023136"/>
    </source>
</evidence>
<feature type="transmembrane region" description="Helical" evidence="6">
    <location>
        <begin position="90"/>
        <end position="112"/>
    </location>
</feature>
<feature type="transmembrane region" description="Helical" evidence="6">
    <location>
        <begin position="147"/>
        <end position="167"/>
    </location>
</feature>
<dbReference type="InterPro" id="IPR045225">
    <property type="entry name" value="Uracil/uridine/allantoin_perm"/>
</dbReference>
<keyword evidence="4 6" id="KW-1133">Transmembrane helix</keyword>
<feature type="transmembrane region" description="Helical" evidence="6">
    <location>
        <begin position="217"/>
        <end position="237"/>
    </location>
</feature>
<dbReference type="CDD" id="cd11485">
    <property type="entry name" value="SLC-NCS1sbd_YbbW-like"/>
    <property type="match status" value="1"/>
</dbReference>
<feature type="transmembrane region" description="Helical" evidence="6">
    <location>
        <begin position="294"/>
        <end position="320"/>
    </location>
</feature>
<evidence type="ECO:0000256" key="1">
    <source>
        <dbReference type="ARBA" id="ARBA00004141"/>
    </source>
</evidence>
<comment type="caution">
    <text evidence="7">The sequence shown here is derived from an EMBL/GenBank/DDBJ whole genome shotgun (WGS) entry which is preliminary data.</text>
</comment>
<dbReference type="PANTHER" id="PTHR30618:SF0">
    <property type="entry name" value="PURINE-URACIL PERMEASE NCS1"/>
    <property type="match status" value="1"/>
</dbReference>
<keyword evidence="5 6" id="KW-0472">Membrane</keyword>
<organism evidence="7 8">
    <name type="scientific">Sorangium cellulosum</name>
    <name type="common">Polyangium cellulosum</name>
    <dbReference type="NCBI Taxonomy" id="56"/>
    <lineage>
        <taxon>Bacteria</taxon>
        <taxon>Pseudomonadati</taxon>
        <taxon>Myxococcota</taxon>
        <taxon>Polyangia</taxon>
        <taxon>Polyangiales</taxon>
        <taxon>Polyangiaceae</taxon>
        <taxon>Sorangium</taxon>
    </lineage>
</organism>
<evidence type="ECO:0000313" key="8">
    <source>
        <dbReference type="Proteomes" id="UP000075635"/>
    </source>
</evidence>
<feature type="transmembrane region" description="Helical" evidence="6">
    <location>
        <begin position="52"/>
        <end position="70"/>
    </location>
</feature>
<feature type="transmembrane region" description="Helical" evidence="6">
    <location>
        <begin position="452"/>
        <end position="471"/>
    </location>
</feature>
<comment type="similarity">
    <text evidence="2">Belongs to the purine-cytosine permease (2.A.39) family.</text>
</comment>
<protein>
    <submittedName>
        <fullName evidence="7">Nitrate reductase</fullName>
    </submittedName>
</protein>
<evidence type="ECO:0000256" key="2">
    <source>
        <dbReference type="ARBA" id="ARBA00008974"/>
    </source>
</evidence>
<keyword evidence="3 6" id="KW-0812">Transmembrane</keyword>
<dbReference type="FunFam" id="1.10.4160.10:FF:000001">
    <property type="entry name" value="Uracil permease, putative"/>
    <property type="match status" value="1"/>
</dbReference>
<evidence type="ECO:0000256" key="6">
    <source>
        <dbReference type="SAM" id="Phobius"/>
    </source>
</evidence>
<dbReference type="GO" id="GO:0005886">
    <property type="term" value="C:plasma membrane"/>
    <property type="evidence" value="ECO:0007669"/>
    <property type="project" value="TreeGrafter"/>
</dbReference>
<feature type="transmembrane region" description="Helical" evidence="6">
    <location>
        <begin position="179"/>
        <end position="197"/>
    </location>
</feature>
<feature type="transmembrane region" description="Helical" evidence="6">
    <location>
        <begin position="258"/>
        <end position="282"/>
    </location>
</feature>
<sequence length="494" mass="52269">MSLINDDLAPTPEAARTWKLGHFAALWIGMAVCIPTYTMASGLIDQGMSWQQALACVALGNVIVLLPMILNAHAGTRYGIPFPVFARASFGVTGANVPAVLRALVACGWFGIQTWLGGQALWQLLVALAPAVEAPLTSAAFKGAIGIHPGELLGFAVFWLINLVFILKGTESIKFLETWAAPFLIVMGLVLLGWAYTRAGGFGPMLSQPSKIPEGQLLSVFAPSLTAMVGFWATLSLNIPDFTRYARSQRDQALGQALGLPATMVLFSFIGVAVTSATPVIYGELIWDPVKLLARIGGAFIMVLAMVGLSVATLSTNLAANVVSPANDFSNLAPQRISARAGGVITAVLGAVILPWKLIESSKGYIFTWLVGYSALLGPIGGILIADYFLLRRTRLEVDDLYRRGGAYEYQGGVNWRAMAALAIGVLINLPGFLAEAVPSMKDGVPEVLRSIYTYAWFVGFFVSGGLYVLFSLVGRPAAAPAGTTAAGGASPAR</sequence>
<dbReference type="InterPro" id="IPR012681">
    <property type="entry name" value="NCS1"/>
</dbReference>
<dbReference type="Pfam" id="PF02133">
    <property type="entry name" value="Transp_cyt_pur"/>
    <property type="match status" value="1"/>
</dbReference>
<feature type="transmembrane region" description="Helical" evidence="6">
    <location>
        <begin position="365"/>
        <end position="391"/>
    </location>
</feature>
<accession>A0A150RZF0</accession>
<gene>
    <name evidence="7" type="ORF">BE17_36135</name>
</gene>
<dbReference type="PANTHER" id="PTHR30618">
    <property type="entry name" value="NCS1 FAMILY PURINE/PYRIMIDINE TRANSPORTER"/>
    <property type="match status" value="1"/>
</dbReference>
<dbReference type="NCBIfam" id="TIGR00800">
    <property type="entry name" value="ncs1"/>
    <property type="match status" value="1"/>
</dbReference>
<dbReference type="GO" id="GO:0015205">
    <property type="term" value="F:nucleobase transmembrane transporter activity"/>
    <property type="evidence" value="ECO:0007669"/>
    <property type="project" value="TreeGrafter"/>
</dbReference>
<dbReference type="AlphaFoldDB" id="A0A150RZF0"/>
<dbReference type="InterPro" id="IPR001248">
    <property type="entry name" value="Pur-cyt_permease"/>
</dbReference>
<name>A0A150RZF0_SORCE</name>
<comment type="subcellular location">
    <subcellularLocation>
        <location evidence="1">Membrane</location>
        <topology evidence="1">Multi-pass membrane protein</topology>
    </subcellularLocation>
</comment>
<feature type="transmembrane region" description="Helical" evidence="6">
    <location>
        <begin position="20"/>
        <end position="40"/>
    </location>
</feature>
<dbReference type="EMBL" id="JEMB01001670">
    <property type="protein sequence ID" value="KYF85614.1"/>
    <property type="molecule type" value="Genomic_DNA"/>
</dbReference>
<dbReference type="Proteomes" id="UP000075635">
    <property type="component" value="Unassembled WGS sequence"/>
</dbReference>
<reference evidence="7 8" key="1">
    <citation type="submission" date="2014-02" db="EMBL/GenBank/DDBJ databases">
        <title>The small core and large imbalanced accessory genome model reveals a collaborative survival strategy of Sorangium cellulosum strains in nature.</title>
        <authorList>
            <person name="Han K."/>
            <person name="Peng R."/>
            <person name="Blom J."/>
            <person name="Li Y.-Z."/>
        </authorList>
    </citation>
    <scope>NUCLEOTIDE SEQUENCE [LARGE SCALE GENOMIC DNA]</scope>
    <source>
        <strain evidence="7 8">So0011-07</strain>
    </source>
</reference>
<dbReference type="Gene3D" id="1.10.4160.10">
    <property type="entry name" value="Hydantoin permease"/>
    <property type="match status" value="1"/>
</dbReference>